<dbReference type="OrthoDB" id="3759589at2"/>
<dbReference type="PANTHER" id="PTHR33392:SF6">
    <property type="entry name" value="POLYISOPRENYL-TEICHOIC ACID--PEPTIDOGLYCAN TEICHOIC ACID TRANSFERASE TAGU"/>
    <property type="match status" value="1"/>
</dbReference>
<dbReference type="InterPro" id="IPR050922">
    <property type="entry name" value="LytR/CpsA/Psr_CW_biosynth"/>
</dbReference>
<comment type="similarity">
    <text evidence="1">Belongs to the LytR/CpsA/Psr (LCP) family.</text>
</comment>
<dbReference type="RefSeq" id="WP_138688020.1">
    <property type="nucleotide sequence ID" value="NZ_JBHSAZ010000013.1"/>
</dbReference>
<comment type="caution">
    <text evidence="3">The sequence shown here is derived from an EMBL/GenBank/DDBJ whole genome shotgun (WGS) entry which is preliminary data.</text>
</comment>
<feature type="domain" description="Cell envelope-related transcriptional attenuator" evidence="2">
    <location>
        <begin position="117"/>
        <end position="266"/>
    </location>
</feature>
<dbReference type="Gene3D" id="3.40.630.190">
    <property type="entry name" value="LCP protein"/>
    <property type="match status" value="1"/>
</dbReference>
<dbReference type="Proteomes" id="UP000306628">
    <property type="component" value="Unassembled WGS sequence"/>
</dbReference>
<gene>
    <name evidence="3" type="ORF">ETD85_02975</name>
</gene>
<name>A0A5S4H1E5_9ACTN</name>
<evidence type="ECO:0000313" key="4">
    <source>
        <dbReference type="Proteomes" id="UP000306628"/>
    </source>
</evidence>
<keyword evidence="4" id="KW-1185">Reference proteome</keyword>
<evidence type="ECO:0000256" key="1">
    <source>
        <dbReference type="ARBA" id="ARBA00006068"/>
    </source>
</evidence>
<organism evidence="3 4">
    <name type="scientific">Nonomuraea zeae</name>
    <dbReference type="NCBI Taxonomy" id="1642303"/>
    <lineage>
        <taxon>Bacteria</taxon>
        <taxon>Bacillati</taxon>
        <taxon>Actinomycetota</taxon>
        <taxon>Actinomycetes</taxon>
        <taxon>Streptosporangiales</taxon>
        <taxon>Streptosporangiaceae</taxon>
        <taxon>Nonomuraea</taxon>
    </lineage>
</organism>
<sequence length="339" mass="36277">MDDLKLLRDLGAELEHEPPATLVRQRDRMLHGRPPHRLRSRWTGWWTAGLVAAATAAAVAVPTVLISNGHQAAPSAGSQAVDMSGTRNVLVIGSDTRQGEGNAKYGAYEARTGVGGRSDTIMIVHVPADRRKATAVSVPRDSMVKMPACSATPGQTNMINSTYHDGGAACLQTALETLTGLRIHHTVEVDFSGFKGMVDALGGVEVTLPAAVDDKAAKLKLPAGKSTLNGEAALGYARLRHVGDGSDLERIKRQQKLVLAMLKKARKTIADPGRLESFLGEMRKSVKTDLTLESMYELATGLSETKISFVSVPNGPSPSDPNRLVWKEPAASRLFDSLK</sequence>
<protein>
    <submittedName>
        <fullName evidence="3">LytR family transcriptional regulator</fullName>
    </submittedName>
</protein>
<dbReference type="EMBL" id="VCKX01000005">
    <property type="protein sequence ID" value="TMR39058.1"/>
    <property type="molecule type" value="Genomic_DNA"/>
</dbReference>
<reference evidence="3 4" key="1">
    <citation type="submission" date="2019-05" db="EMBL/GenBank/DDBJ databases">
        <title>Draft genome sequence of Nonomuraea zeae DSM 100528.</title>
        <authorList>
            <person name="Saricaoglu S."/>
            <person name="Isik K."/>
        </authorList>
    </citation>
    <scope>NUCLEOTIDE SEQUENCE [LARGE SCALE GENOMIC DNA]</scope>
    <source>
        <strain evidence="3 4">DSM 100528</strain>
    </source>
</reference>
<dbReference type="NCBIfam" id="TIGR00350">
    <property type="entry name" value="lytR_cpsA_psr"/>
    <property type="match status" value="1"/>
</dbReference>
<evidence type="ECO:0000259" key="2">
    <source>
        <dbReference type="Pfam" id="PF03816"/>
    </source>
</evidence>
<dbReference type="Pfam" id="PF03816">
    <property type="entry name" value="LytR_cpsA_psr"/>
    <property type="match status" value="1"/>
</dbReference>
<evidence type="ECO:0000313" key="3">
    <source>
        <dbReference type="EMBL" id="TMR39058.1"/>
    </source>
</evidence>
<accession>A0A5S4H1E5</accession>
<dbReference type="InterPro" id="IPR004474">
    <property type="entry name" value="LytR_CpsA_psr"/>
</dbReference>
<proteinExistence type="inferred from homology"/>
<dbReference type="AlphaFoldDB" id="A0A5S4H1E5"/>
<dbReference type="PANTHER" id="PTHR33392">
    <property type="entry name" value="POLYISOPRENYL-TEICHOIC ACID--PEPTIDOGLYCAN TEICHOIC ACID TRANSFERASE TAGU"/>
    <property type="match status" value="1"/>
</dbReference>